<name>A0ABY5F303_9ACTN</name>
<dbReference type="RefSeq" id="WP_205387657.1">
    <property type="nucleotide sequence ID" value="NZ_CP030930.1"/>
</dbReference>
<dbReference type="PANTHER" id="PTHR31299">
    <property type="entry name" value="ESTERASE, PUTATIVE (AFU_ORTHOLOGUE AFUA_1G05850)-RELATED"/>
    <property type="match status" value="1"/>
</dbReference>
<evidence type="ECO:0000313" key="1">
    <source>
        <dbReference type="EMBL" id="UTR78057.1"/>
    </source>
</evidence>
<dbReference type="SUPFAM" id="SSF159501">
    <property type="entry name" value="EreA/ChaN-like"/>
    <property type="match status" value="1"/>
</dbReference>
<dbReference type="InterPro" id="IPR007815">
    <property type="entry name" value="Emycin_Estase"/>
</dbReference>
<protein>
    <submittedName>
        <fullName evidence="1">Erythromycin esterase family protein</fullName>
    </submittedName>
</protein>
<reference evidence="1" key="1">
    <citation type="submission" date="2022-07" db="EMBL/GenBank/DDBJ databases">
        <title>Genomic of Streptomyces cavourensis F2.</title>
        <authorList>
            <person name="Hu S."/>
            <person name="Liang W."/>
        </authorList>
    </citation>
    <scope>NUCLEOTIDE SEQUENCE</scope>
    <source>
        <strain evidence="1">F2</strain>
    </source>
</reference>
<organism evidence="1 2">
    <name type="scientific">Streptomyces cavourensis</name>
    <dbReference type="NCBI Taxonomy" id="67258"/>
    <lineage>
        <taxon>Bacteria</taxon>
        <taxon>Bacillati</taxon>
        <taxon>Actinomycetota</taxon>
        <taxon>Actinomycetes</taxon>
        <taxon>Kitasatosporales</taxon>
        <taxon>Streptomycetaceae</taxon>
        <taxon>Streptomyces</taxon>
    </lineage>
</organism>
<proteinExistence type="predicted"/>
<evidence type="ECO:0000313" key="2">
    <source>
        <dbReference type="Proteomes" id="UP001058236"/>
    </source>
</evidence>
<dbReference type="Gene3D" id="3.30.1870.10">
    <property type="entry name" value="EreA-like, domain 2"/>
    <property type="match status" value="1"/>
</dbReference>
<keyword evidence="2" id="KW-1185">Reference proteome</keyword>
<dbReference type="CDD" id="cd14728">
    <property type="entry name" value="Ere-like"/>
    <property type="match status" value="1"/>
</dbReference>
<gene>
    <name evidence="1" type="ORF">NLU04_06160</name>
</gene>
<dbReference type="InterPro" id="IPR052036">
    <property type="entry name" value="Hydrolase/PRTase-associated"/>
</dbReference>
<dbReference type="Proteomes" id="UP001058236">
    <property type="component" value="Chromosome"/>
</dbReference>
<dbReference type="EMBL" id="CP101397">
    <property type="protein sequence ID" value="UTR78057.1"/>
    <property type="molecule type" value="Genomic_DNA"/>
</dbReference>
<sequence length="421" mass="45394">MAPDTARIAHLAHASEAHAVETHPVEASAVMELLPARPRLLALGEPTHGEDALLDVRNGLFRQLVEQEGYRTIAIESDCLAGLHVDAYVTTGAGTLDEAMEHGFSHGFGASAANRELVRWAREYNTDRPAADQLRFAGFDAPLEMTGAASPRQPLTALHTFLTSWPDADGLAGGPTDSLLPCTADTLDALLGPDDRWTEPAALMDPSRSCGRSPEAVQLALIAHDLVSLVDERTPHLIAAAGREAWDRARLHGRTATGLLSYHSWLADTTPARMTRLISIRDRMMAENLLALTERGPVLAFAHNAHLQRERSSMRMGGGLLEWWGAGAIVSARLGPEYGFLATALGTIRHQGVDAPPPETVEGLLYALPEDRFLVDAPRLAAALGDPLPAPRVSPWFGYFGLDPAHLKETDGLVFVKDVRG</sequence>
<dbReference type="PIRSF" id="PIRSF036794">
    <property type="entry name" value="UCP_erythr_ester"/>
    <property type="match status" value="1"/>
</dbReference>
<dbReference type="InterPro" id="IPR014622">
    <property type="entry name" value="UCP036794_erythomycin"/>
</dbReference>
<accession>A0ABY5F303</accession>
<dbReference type="Pfam" id="PF05139">
    <property type="entry name" value="Erythro_esteras"/>
    <property type="match status" value="1"/>
</dbReference>
<dbReference type="PANTHER" id="PTHR31299:SF0">
    <property type="entry name" value="ESTERASE, PUTATIVE (AFU_ORTHOLOGUE AFUA_1G05850)-RELATED"/>
    <property type="match status" value="1"/>
</dbReference>